<evidence type="ECO:0000313" key="15">
    <source>
        <dbReference type="EMBL" id="MFC3878190.1"/>
    </source>
</evidence>
<dbReference type="Gene3D" id="2.170.130.10">
    <property type="entry name" value="TonB-dependent receptor, plug domain"/>
    <property type="match status" value="1"/>
</dbReference>
<comment type="subcellular location">
    <subcellularLocation>
        <location evidence="1 11">Cell outer membrane</location>
        <topology evidence="1 11">Multi-pass membrane protein</topology>
    </subcellularLocation>
</comment>
<dbReference type="SUPFAM" id="SSF56935">
    <property type="entry name" value="Porins"/>
    <property type="match status" value="1"/>
</dbReference>
<keyword evidence="5 11" id="KW-0812">Transmembrane</keyword>
<keyword evidence="8 12" id="KW-0798">TonB box</keyword>
<evidence type="ECO:0000256" key="5">
    <source>
        <dbReference type="ARBA" id="ARBA00022692"/>
    </source>
</evidence>
<evidence type="ECO:0000256" key="9">
    <source>
        <dbReference type="ARBA" id="ARBA00023136"/>
    </source>
</evidence>
<dbReference type="InterPro" id="IPR012910">
    <property type="entry name" value="Plug_dom"/>
</dbReference>
<dbReference type="RefSeq" id="WP_386102074.1">
    <property type="nucleotide sequence ID" value="NZ_JBHSAT010000023.1"/>
</dbReference>
<keyword evidence="16" id="KW-1185">Reference proteome</keyword>
<evidence type="ECO:0000313" key="16">
    <source>
        <dbReference type="Proteomes" id="UP001595812"/>
    </source>
</evidence>
<keyword evidence="9 11" id="KW-0472">Membrane</keyword>
<dbReference type="Pfam" id="PF00593">
    <property type="entry name" value="TonB_dep_Rec_b-barrel"/>
    <property type="match status" value="1"/>
</dbReference>
<evidence type="ECO:0000256" key="11">
    <source>
        <dbReference type="PROSITE-ProRule" id="PRU01360"/>
    </source>
</evidence>
<dbReference type="PROSITE" id="PS52016">
    <property type="entry name" value="TONB_DEPENDENT_REC_3"/>
    <property type="match status" value="1"/>
</dbReference>
<dbReference type="InterPro" id="IPR036942">
    <property type="entry name" value="Beta-barrel_TonB_sf"/>
</dbReference>
<keyword evidence="15" id="KW-0675">Receptor</keyword>
<evidence type="ECO:0000256" key="8">
    <source>
        <dbReference type="ARBA" id="ARBA00023077"/>
    </source>
</evidence>
<organism evidence="15 16">
    <name type="scientific">Winogradskyella maritima</name>
    <dbReference type="NCBI Taxonomy" id="1517766"/>
    <lineage>
        <taxon>Bacteria</taxon>
        <taxon>Pseudomonadati</taxon>
        <taxon>Bacteroidota</taxon>
        <taxon>Flavobacteriia</taxon>
        <taxon>Flavobacteriales</taxon>
        <taxon>Flavobacteriaceae</taxon>
        <taxon>Winogradskyella</taxon>
    </lineage>
</organism>
<sequence>MVILKDDRQVSRSDANGRFSLNDFGTYKFQRSGYVTKSINIQSPAFITVELQPQPENLDAVIVNSSVIPQALKKSIVATSVISKADLERGNNINFNEALNRVPSVFMQSGALNTNRITIRGIGARNLFGTSKIRAYFKDIPLTNGNGDTTIEDFELASIGKIEIVKGASFNGFGAGLGGTIQLSPNPLEFNSQSTNAEYSFGSFGLSKYVLNYNLANQTNSLKAIYSSTKSDGYRDNNDYNRQTINLFSDHYFNDNNQISVLASYVDLKAFIPSSLSLDDFQNDPTKPAFTWGQAQGFEDSQRFIIGANWTHNYKSNLKHITSVFGSTREAYEPRPFNILEENTNGFGLRSRLLGKLNFEKTKLQYTLGGEYFKDNYTSKTFENLYQDFPVGTGSVQGDNLSNFKEKRSYYNLFTEVLFEATPTTNIVAGLNYNQTQYTLDDRFPTSEGNPYQSGEFKFNGILSPKLGVSQELSKSVTAYTNISRGFSPITLAETFLPDGQINPDLQPEIGWNYDLGLRGSILKNRLYFDVTVFRLDIENLLVSRRVAEDQFIGINAGETKHDGFEALLNWKVLNNENFKMTAWTTYTLNNFKFKSFIDGDTDFSGNELTGVPDQVFNFGVDVSSVFGIYGNINYQHVGEMPITDSNSIYSDAYNLTNLKIGFQKDILQDFNLNIFVGINNLFNEKYASQLLINARAFGNNQPRYYYPGLPINYFSGINLSYRFP</sequence>
<reference evidence="16" key="1">
    <citation type="journal article" date="2019" name="Int. J. Syst. Evol. Microbiol.">
        <title>The Global Catalogue of Microorganisms (GCM) 10K type strain sequencing project: providing services to taxonomists for standard genome sequencing and annotation.</title>
        <authorList>
            <consortium name="The Broad Institute Genomics Platform"/>
            <consortium name="The Broad Institute Genome Sequencing Center for Infectious Disease"/>
            <person name="Wu L."/>
            <person name="Ma J."/>
        </authorList>
    </citation>
    <scope>NUCLEOTIDE SEQUENCE [LARGE SCALE GENOMIC DNA]</scope>
    <source>
        <strain evidence="16">CECT 8979</strain>
    </source>
</reference>
<evidence type="ECO:0000256" key="1">
    <source>
        <dbReference type="ARBA" id="ARBA00004571"/>
    </source>
</evidence>
<gene>
    <name evidence="15" type="ORF">ACFOSX_13205</name>
</gene>
<dbReference type="Proteomes" id="UP001595812">
    <property type="component" value="Unassembled WGS sequence"/>
</dbReference>
<dbReference type="InterPro" id="IPR037066">
    <property type="entry name" value="Plug_dom_sf"/>
</dbReference>
<evidence type="ECO:0000256" key="3">
    <source>
        <dbReference type="ARBA" id="ARBA00022452"/>
    </source>
</evidence>
<dbReference type="Pfam" id="PF07715">
    <property type="entry name" value="Plug"/>
    <property type="match status" value="1"/>
</dbReference>
<dbReference type="PANTHER" id="PTHR32552">
    <property type="entry name" value="FERRICHROME IRON RECEPTOR-RELATED"/>
    <property type="match status" value="1"/>
</dbReference>
<keyword evidence="2 11" id="KW-0813">Transport</keyword>
<dbReference type="EMBL" id="JBHSAT010000023">
    <property type="protein sequence ID" value="MFC3878190.1"/>
    <property type="molecule type" value="Genomic_DNA"/>
</dbReference>
<evidence type="ECO:0000256" key="2">
    <source>
        <dbReference type="ARBA" id="ARBA00022448"/>
    </source>
</evidence>
<keyword evidence="3 11" id="KW-1134">Transmembrane beta strand</keyword>
<comment type="similarity">
    <text evidence="11 12">Belongs to the TonB-dependent receptor family.</text>
</comment>
<keyword evidence="10 11" id="KW-0998">Cell outer membrane</keyword>
<keyword evidence="7" id="KW-0406">Ion transport</keyword>
<dbReference type="PANTHER" id="PTHR32552:SF81">
    <property type="entry name" value="TONB-DEPENDENT OUTER MEMBRANE RECEPTOR"/>
    <property type="match status" value="1"/>
</dbReference>
<proteinExistence type="inferred from homology"/>
<dbReference type="InterPro" id="IPR039426">
    <property type="entry name" value="TonB-dep_rcpt-like"/>
</dbReference>
<dbReference type="Gene3D" id="2.40.170.20">
    <property type="entry name" value="TonB-dependent receptor, beta-barrel domain"/>
    <property type="match status" value="1"/>
</dbReference>
<keyword evidence="6" id="KW-0408">Iron</keyword>
<keyword evidence="4" id="KW-0410">Iron transport</keyword>
<name>A0ABV8AMQ3_9FLAO</name>
<feature type="domain" description="TonB-dependent receptor-like beta-barrel" evidence="13">
    <location>
        <begin position="240"/>
        <end position="682"/>
    </location>
</feature>
<evidence type="ECO:0000256" key="12">
    <source>
        <dbReference type="RuleBase" id="RU003357"/>
    </source>
</evidence>
<evidence type="ECO:0000259" key="13">
    <source>
        <dbReference type="Pfam" id="PF00593"/>
    </source>
</evidence>
<accession>A0ABV8AMQ3</accession>
<comment type="caution">
    <text evidence="15">The sequence shown here is derived from an EMBL/GenBank/DDBJ whole genome shotgun (WGS) entry which is preliminary data.</text>
</comment>
<evidence type="ECO:0000256" key="6">
    <source>
        <dbReference type="ARBA" id="ARBA00023004"/>
    </source>
</evidence>
<evidence type="ECO:0000259" key="14">
    <source>
        <dbReference type="Pfam" id="PF07715"/>
    </source>
</evidence>
<feature type="domain" description="TonB-dependent receptor plug" evidence="14">
    <location>
        <begin position="73"/>
        <end position="176"/>
    </location>
</feature>
<evidence type="ECO:0000256" key="7">
    <source>
        <dbReference type="ARBA" id="ARBA00023065"/>
    </source>
</evidence>
<evidence type="ECO:0000256" key="10">
    <source>
        <dbReference type="ARBA" id="ARBA00023237"/>
    </source>
</evidence>
<evidence type="ECO:0000256" key="4">
    <source>
        <dbReference type="ARBA" id="ARBA00022496"/>
    </source>
</evidence>
<dbReference type="InterPro" id="IPR000531">
    <property type="entry name" value="Beta-barrel_TonB"/>
</dbReference>
<protein>
    <submittedName>
        <fullName evidence="15">TonB-dependent receptor family protein</fullName>
    </submittedName>
</protein>